<proteinExistence type="predicted"/>
<reference evidence="3" key="1">
    <citation type="submission" date="2021-04" db="EMBL/GenBank/DDBJ databases">
        <title>Luteolibacter sp. 32A isolated from the skin of an Anderson's salamander (Ambystoma andersonii).</title>
        <authorList>
            <person name="Spergser J."/>
            <person name="Busse H.-J."/>
        </authorList>
    </citation>
    <scope>NUCLEOTIDE SEQUENCE</scope>
    <source>
        <strain evidence="3">32A</strain>
    </source>
</reference>
<dbReference type="InterPro" id="IPR050447">
    <property type="entry name" value="Erg6_SMT_methyltransf"/>
</dbReference>
<dbReference type="CDD" id="cd02440">
    <property type="entry name" value="AdoMet_MTases"/>
    <property type="match status" value="1"/>
</dbReference>
<dbReference type="GO" id="GO:0008757">
    <property type="term" value="F:S-adenosylmethionine-dependent methyltransferase activity"/>
    <property type="evidence" value="ECO:0007669"/>
    <property type="project" value="InterPro"/>
</dbReference>
<dbReference type="Proteomes" id="UP000676169">
    <property type="component" value="Chromosome"/>
</dbReference>
<evidence type="ECO:0000313" key="3">
    <source>
        <dbReference type="EMBL" id="QUE51228.1"/>
    </source>
</evidence>
<evidence type="ECO:0000259" key="2">
    <source>
        <dbReference type="Pfam" id="PF08241"/>
    </source>
</evidence>
<dbReference type="AlphaFoldDB" id="A0A975G931"/>
<dbReference type="Gene3D" id="3.40.50.150">
    <property type="entry name" value="Vaccinia Virus protein VP39"/>
    <property type="match status" value="1"/>
</dbReference>
<sequence length="274" mass="30765">MKTLGAARHYDTLDVWYRALWGEHLHHGIWLPETADHAEATANLLKAVATAARLQPGMRVCDVGCGYGGPARWLAANHGVDVTAVTVSAVQYKAAVGIEGYSRVSYELGDWLENTFPEGAFEAAVAIESVFHFEQPDRACREMVRVVKPGGRIVTAGWITADFVPGWARWLLIDPIRAAGEMPGLADEWTSRQWLEEVGAEVVSLERLGHRVDQSWLHAMGIALRELLRNPALRWETLRKPLQAFRLALSSLRIWTAYRWGMLDYLILAAERRR</sequence>
<accession>A0A975G931</accession>
<dbReference type="GO" id="GO:0032259">
    <property type="term" value="P:methylation"/>
    <property type="evidence" value="ECO:0007669"/>
    <property type="project" value="UniProtKB-KW"/>
</dbReference>
<dbReference type="InterPro" id="IPR029063">
    <property type="entry name" value="SAM-dependent_MTases_sf"/>
</dbReference>
<dbReference type="EMBL" id="CP073100">
    <property type="protein sequence ID" value="QUE51228.1"/>
    <property type="molecule type" value="Genomic_DNA"/>
</dbReference>
<keyword evidence="3" id="KW-0489">Methyltransferase</keyword>
<dbReference type="Pfam" id="PF08241">
    <property type="entry name" value="Methyltransf_11"/>
    <property type="match status" value="1"/>
</dbReference>
<dbReference type="PANTHER" id="PTHR44068:SF11">
    <property type="entry name" value="GERANYL DIPHOSPHATE 2-C-METHYLTRANSFERASE"/>
    <property type="match status" value="1"/>
</dbReference>
<gene>
    <name evidence="3" type="ORF">KBB96_20535</name>
</gene>
<dbReference type="SUPFAM" id="SSF53335">
    <property type="entry name" value="S-adenosyl-L-methionine-dependent methyltransferases"/>
    <property type="match status" value="1"/>
</dbReference>
<dbReference type="KEGG" id="lamb:KBB96_20535"/>
<evidence type="ECO:0000313" key="4">
    <source>
        <dbReference type="Proteomes" id="UP000676169"/>
    </source>
</evidence>
<organism evidence="3 4">
    <name type="scientific">Luteolibacter ambystomatis</name>
    <dbReference type="NCBI Taxonomy" id="2824561"/>
    <lineage>
        <taxon>Bacteria</taxon>
        <taxon>Pseudomonadati</taxon>
        <taxon>Verrucomicrobiota</taxon>
        <taxon>Verrucomicrobiia</taxon>
        <taxon>Verrucomicrobiales</taxon>
        <taxon>Verrucomicrobiaceae</taxon>
        <taxon>Luteolibacter</taxon>
    </lineage>
</organism>
<dbReference type="PANTHER" id="PTHR44068">
    <property type="entry name" value="ZGC:194242"/>
    <property type="match status" value="1"/>
</dbReference>
<feature type="domain" description="Methyltransferase type 11" evidence="2">
    <location>
        <begin position="62"/>
        <end position="154"/>
    </location>
</feature>
<name>A0A975G931_9BACT</name>
<keyword evidence="4" id="KW-1185">Reference proteome</keyword>
<keyword evidence="1" id="KW-0808">Transferase</keyword>
<evidence type="ECO:0000256" key="1">
    <source>
        <dbReference type="ARBA" id="ARBA00022679"/>
    </source>
</evidence>
<dbReference type="InterPro" id="IPR013216">
    <property type="entry name" value="Methyltransf_11"/>
</dbReference>
<protein>
    <submittedName>
        <fullName evidence="3">Methyltransferase domain-containing protein</fullName>
    </submittedName>
</protein>
<dbReference type="RefSeq" id="WP_211631367.1">
    <property type="nucleotide sequence ID" value="NZ_CP073100.1"/>
</dbReference>